<evidence type="ECO:0000313" key="2">
    <source>
        <dbReference type="Proteomes" id="UP001472677"/>
    </source>
</evidence>
<dbReference type="Proteomes" id="UP001472677">
    <property type="component" value="Unassembled WGS sequence"/>
</dbReference>
<proteinExistence type="predicted"/>
<evidence type="ECO:0000313" key="1">
    <source>
        <dbReference type="EMBL" id="KAK8490436.1"/>
    </source>
</evidence>
<organism evidence="1 2">
    <name type="scientific">Hibiscus sabdariffa</name>
    <name type="common">roselle</name>
    <dbReference type="NCBI Taxonomy" id="183260"/>
    <lineage>
        <taxon>Eukaryota</taxon>
        <taxon>Viridiplantae</taxon>
        <taxon>Streptophyta</taxon>
        <taxon>Embryophyta</taxon>
        <taxon>Tracheophyta</taxon>
        <taxon>Spermatophyta</taxon>
        <taxon>Magnoliopsida</taxon>
        <taxon>eudicotyledons</taxon>
        <taxon>Gunneridae</taxon>
        <taxon>Pentapetalae</taxon>
        <taxon>rosids</taxon>
        <taxon>malvids</taxon>
        <taxon>Malvales</taxon>
        <taxon>Malvaceae</taxon>
        <taxon>Malvoideae</taxon>
        <taxon>Hibiscus</taxon>
    </lineage>
</organism>
<reference evidence="1 2" key="1">
    <citation type="journal article" date="2024" name="G3 (Bethesda)">
        <title>Genome assembly of Hibiscus sabdariffa L. provides insights into metabolisms of medicinal natural products.</title>
        <authorList>
            <person name="Kim T."/>
        </authorList>
    </citation>
    <scope>NUCLEOTIDE SEQUENCE [LARGE SCALE GENOMIC DNA]</scope>
    <source>
        <strain evidence="1">TK-2024</strain>
        <tissue evidence="1">Old leaves</tissue>
    </source>
</reference>
<name>A0ABR2ABG8_9ROSI</name>
<keyword evidence="2" id="KW-1185">Reference proteome</keyword>
<gene>
    <name evidence="1" type="ORF">V6N12_021162</name>
</gene>
<dbReference type="EMBL" id="JBBPBM010000861">
    <property type="protein sequence ID" value="KAK8490436.1"/>
    <property type="molecule type" value="Genomic_DNA"/>
</dbReference>
<comment type="caution">
    <text evidence="1">The sequence shown here is derived from an EMBL/GenBank/DDBJ whole genome shotgun (WGS) entry which is preliminary data.</text>
</comment>
<sequence length="100" mass="11245">MAKLDAIVPPSIHLGVDTPAWRWNDYRSFTTSSAYKAISNIGLRHCRNMSIGWHPFDREPSDVVQLVAKDFDGDVMQNGDQSHFYFVGGLGHCPREVPRG</sequence>
<protein>
    <submittedName>
        <fullName evidence="1">Uncharacterized protein</fullName>
    </submittedName>
</protein>
<accession>A0ABR2ABG8</accession>